<dbReference type="SMART" id="SM00327">
    <property type="entry name" value="VWA"/>
    <property type="match status" value="1"/>
</dbReference>
<dbReference type="EMBL" id="JALHLG010000003">
    <property type="protein sequence ID" value="MCJ2185796.1"/>
    <property type="molecule type" value="Genomic_DNA"/>
</dbReference>
<dbReference type="RefSeq" id="WP_243917789.1">
    <property type="nucleotide sequence ID" value="NZ_JALHLG010000003.1"/>
</dbReference>
<feature type="transmembrane region" description="Helical" evidence="1">
    <location>
        <begin position="808"/>
        <end position="826"/>
    </location>
</feature>
<keyword evidence="1" id="KW-1133">Transmembrane helix</keyword>
<organism evidence="3 4">
    <name type="scientific">Novosphingobium beihaiensis</name>
    <dbReference type="NCBI Taxonomy" id="2930389"/>
    <lineage>
        <taxon>Bacteria</taxon>
        <taxon>Pseudomonadati</taxon>
        <taxon>Pseudomonadota</taxon>
        <taxon>Alphaproteobacteria</taxon>
        <taxon>Sphingomonadales</taxon>
        <taxon>Sphingomonadaceae</taxon>
        <taxon>Novosphingobium</taxon>
    </lineage>
</organism>
<keyword evidence="1" id="KW-0472">Membrane</keyword>
<dbReference type="PANTHER" id="PTHR37947">
    <property type="entry name" value="BLL2462 PROTEIN"/>
    <property type="match status" value="1"/>
</dbReference>
<feature type="transmembrane region" description="Helical" evidence="1">
    <location>
        <begin position="44"/>
        <end position="63"/>
    </location>
</feature>
<feature type="domain" description="VWFA" evidence="2">
    <location>
        <begin position="395"/>
        <end position="562"/>
    </location>
</feature>
<dbReference type="Pfam" id="PF13519">
    <property type="entry name" value="VWA_2"/>
    <property type="match status" value="1"/>
</dbReference>
<dbReference type="SUPFAM" id="SSF53300">
    <property type="entry name" value="vWA-like"/>
    <property type="match status" value="1"/>
</dbReference>
<dbReference type="InterPro" id="IPR029062">
    <property type="entry name" value="Class_I_gatase-like"/>
</dbReference>
<evidence type="ECO:0000313" key="4">
    <source>
        <dbReference type="Proteomes" id="UP001202281"/>
    </source>
</evidence>
<protein>
    <submittedName>
        <fullName evidence="3">VWA domain-containing protein</fullName>
    </submittedName>
</protein>
<dbReference type="SUPFAM" id="SSF52317">
    <property type="entry name" value="Class I glutamine amidotransferase-like"/>
    <property type="match status" value="1"/>
</dbReference>
<dbReference type="InterPro" id="IPR036465">
    <property type="entry name" value="vWFA_dom_sf"/>
</dbReference>
<gene>
    <name evidence="3" type="ORF">MTR66_03090</name>
</gene>
<dbReference type="PROSITE" id="PS50234">
    <property type="entry name" value="VWFA"/>
    <property type="match status" value="1"/>
</dbReference>
<reference evidence="3 4" key="1">
    <citation type="submission" date="2022-04" db="EMBL/GenBank/DDBJ databases">
        <title>Identification of a novel bacterium isolated from mangrove sediments.</title>
        <authorList>
            <person name="Pan X."/>
        </authorList>
    </citation>
    <scope>NUCLEOTIDE SEQUENCE [LARGE SCALE GENOMIC DNA]</scope>
    <source>
        <strain evidence="3 4">B2638</strain>
    </source>
</reference>
<keyword evidence="1" id="KW-0812">Transmembrane</keyword>
<evidence type="ECO:0000313" key="3">
    <source>
        <dbReference type="EMBL" id="MCJ2185796.1"/>
    </source>
</evidence>
<evidence type="ECO:0000256" key="1">
    <source>
        <dbReference type="SAM" id="Phobius"/>
    </source>
</evidence>
<accession>A0ABT0BL57</accession>
<dbReference type="PANTHER" id="PTHR37947:SF2">
    <property type="entry name" value="VON WILLEBRAND FACTOR TYPE A"/>
    <property type="match status" value="1"/>
</dbReference>
<dbReference type="InterPro" id="IPR002035">
    <property type="entry name" value="VWF_A"/>
</dbReference>
<proteinExistence type="predicted"/>
<feature type="transmembrane region" description="Helical" evidence="1">
    <location>
        <begin position="12"/>
        <end position="32"/>
    </location>
</feature>
<dbReference type="Gene3D" id="3.40.50.880">
    <property type="match status" value="2"/>
</dbReference>
<name>A0ABT0BL57_9SPHN</name>
<evidence type="ECO:0000259" key="2">
    <source>
        <dbReference type="PROSITE" id="PS50234"/>
    </source>
</evidence>
<dbReference type="Proteomes" id="UP001202281">
    <property type="component" value="Unassembled WGS sequence"/>
</dbReference>
<comment type="caution">
    <text evidence="3">The sequence shown here is derived from an EMBL/GenBank/DDBJ whole genome shotgun (WGS) entry which is preliminary data.</text>
</comment>
<keyword evidence="4" id="KW-1185">Reference proteome</keyword>
<sequence>MAALPQGADALSFAALFPYAGVLLLLLPLLWLQRGRSLPVVHKILRTAIFACLILALMQPSVLSETHSRLQITVLDQRDSLSPHAREQARAMLARLRAGMPSGSDLVVLQLGGTPVPASGGRVIMAADPGSLSKTLDQALALVPQGRSAALTLITNGLSRDSHWGQAIQGLVSRGIAVNTIGLPQAERAPFIAGLTIPPVRAGAQARATIDVDGNGRGLSLALYSGKTLLARSPVFDADGTARITVPFTAGPAGFTPLRAVLESGTGTDSVQTTLAVQDPLSILYLGQRQQGGAAALQALLGKGFAVEAHTPGSLPASFGFEAYRAVMIDDLPAARLPAPVQRDLLSQVAQGRTGLFYSGGEDAFGPGGYAHSPLAEALPVTLKQEDKLEKPSVALAIVIDTSGSMQGQALDLAKQVARFTVQTLTRQDSVGVVEFYGARQWSVPMQPARDIPEVERAIGRMQANGGSVLYPAIQEAYFGLKNADARYKHILVISDAGVEEARYEQLLRHIAQDRVNVSTVLVGQNPEGEERMAEWARWGQGRYYAVTDETSIVQPRFNDPQVKPSPGYKHGRFALTAPDGNGWWGGMSLSAMPPLSGYAAAGKRAEAQTLLTAPNGDPVLATRPYGAGRVTALMTEPAGQGTASWRGWKGYGQWLGRVLARTADQQSGLALSLQRRFGRLAITLRTAPETATAQTPQVSILDESGAAEPLPGGLEERAPGLFTADIAFPADRTAEVEARLGNLVARAADRPRSDVSAAARMPVSGALPLASLSRATGGVHAENAESLMAQADKADVKGQGTLTAFNLWSPLLLLALALYLIELAYRRWPTRRGAA</sequence>